<dbReference type="EMBL" id="CP159373">
    <property type="protein sequence ID" value="XCN73536.1"/>
    <property type="molecule type" value="Genomic_DNA"/>
</dbReference>
<dbReference type="PANTHER" id="PTHR38075">
    <property type="entry name" value="DUF4139 DOMAIN-CONTAINING PROTEIN"/>
    <property type="match status" value="1"/>
</dbReference>
<evidence type="ECO:0008006" key="2">
    <source>
        <dbReference type="Google" id="ProtNLM"/>
    </source>
</evidence>
<reference evidence="1" key="2">
    <citation type="submission" date="2024-06" db="EMBL/GenBank/DDBJ databases">
        <authorList>
            <person name="Plum-Jensen L.E."/>
            <person name="Schramm A."/>
            <person name="Marshall I.P.G."/>
        </authorList>
    </citation>
    <scope>NUCLEOTIDE SEQUENCE</scope>
    <source>
        <strain evidence="1">Rat1</strain>
    </source>
</reference>
<dbReference type="PANTHER" id="PTHR38075:SF1">
    <property type="entry name" value="DUF4139 DOMAIN-CONTAINING PROTEIN"/>
    <property type="match status" value="1"/>
</dbReference>
<name>A0AAU8LWD1_9BACT</name>
<reference evidence="1" key="1">
    <citation type="journal article" date="2024" name="Syst. Appl. Microbiol.">
        <title>First single-strain enrichments of Electrothrix cable bacteria, description of E. aestuarii sp. nov. and E. rattekaaiensis sp. nov., and proposal of a cable bacteria taxonomy following the rules of the SeqCode.</title>
        <authorList>
            <person name="Plum-Jensen L.E."/>
            <person name="Schramm A."/>
            <person name="Marshall I.P.G."/>
        </authorList>
    </citation>
    <scope>NUCLEOTIDE SEQUENCE</scope>
    <source>
        <strain evidence="1">Rat1</strain>
    </source>
</reference>
<protein>
    <recommendedName>
        <fullName evidence="2">DUF4139 domain-containing protein</fullName>
    </recommendedName>
</protein>
<accession>A0AAU8LWD1</accession>
<gene>
    <name evidence="1" type="ORF">Q3M24_01940</name>
</gene>
<evidence type="ECO:0000313" key="1">
    <source>
        <dbReference type="EMBL" id="XCN73536.1"/>
    </source>
</evidence>
<proteinExistence type="predicted"/>
<sequence>MIKAPRIHVIFALLLLALPIVPLEAWARIKLITLPIRERVEIQLDHPQATLVEEERIVPLVKGINQVDFSWANTRISPDSLIFRVLNDPDSPDQAVKVLSVSYPPNENSLVWAVSSTHSGSAQVRISYILDGLEKEFHYRATSTHDEKKLNLAQYLRLKNLANEEYKESSISVGFGDQLTRSVGIDETKDLLVARYPEVMVRKTYTADLAQYGYLDATKKKLKIPMHYVLKNDTANGLGKAALPFGKTRIFQEDGHGGTAFVGEDWGKFTPRDDEMSLYLGVARDIVVKRTIARKERKRINGNLYDYDLIVKYEIENFKESPVTLDIGETLRGLRAELGYQNQRDVQWELGPETTLLGKPDGEKSDADHLLFHVDLPAKKPESKPDKQICKLHILMKNEW</sequence>
<dbReference type="AlphaFoldDB" id="A0AAU8LWD1"/>
<dbReference type="KEGG" id="eaj:Q3M24_01940"/>
<organism evidence="1">
    <name type="scientific">Candidatus Electrothrix aestuarii</name>
    <dbReference type="NCBI Taxonomy" id="3062594"/>
    <lineage>
        <taxon>Bacteria</taxon>
        <taxon>Pseudomonadati</taxon>
        <taxon>Thermodesulfobacteriota</taxon>
        <taxon>Desulfobulbia</taxon>
        <taxon>Desulfobulbales</taxon>
        <taxon>Desulfobulbaceae</taxon>
        <taxon>Candidatus Electrothrix</taxon>
    </lineage>
</organism>